<dbReference type="PANTHER" id="PTHR13799">
    <property type="entry name" value="NGG1 INTERACTING FACTOR 3"/>
    <property type="match status" value="1"/>
</dbReference>
<evidence type="ECO:0000313" key="6">
    <source>
        <dbReference type="Proteomes" id="UP000063953"/>
    </source>
</evidence>
<organism evidence="5 6">
    <name type="scientific">Thiopseudomonas alkaliphila</name>
    <dbReference type="NCBI Taxonomy" id="1697053"/>
    <lineage>
        <taxon>Bacteria</taxon>
        <taxon>Pseudomonadati</taxon>
        <taxon>Pseudomonadota</taxon>
        <taxon>Gammaproteobacteria</taxon>
        <taxon>Pseudomonadales</taxon>
        <taxon>Pseudomonadaceae</taxon>
        <taxon>Thiopseudomonas</taxon>
    </lineage>
</organism>
<sequence length="252" mass="28025">MAISRDSLLKRTDEFLNSARISDYCPNGLQVEGRAQIKKVVSGVTASQELIERAIAEHADLLLVHHGYFWKGEDPRVLGMKQRRLKALLIHDINLVGYHLPLDIHPEVGNNVQLAQRLGITIDAGLEPDNPNSVGLVGHFPQALSTAELSARISEQLQREPLVIDTQRPIQRIGWCTGSAQSYIEKALAQGCDAYITGEVSEPTVHFARENNITFFAAGHHATERYGVQALGQWMSQEFDLEHVFIDCDNPV</sequence>
<name>A0A0K1XBI8_9GAMM</name>
<reference evidence="5 6" key="1">
    <citation type="journal article" date="2015" name="Genome Announc.">
        <title>Genome Sequences of Oblitimonas alkaliphila gen. nov. sp. nov. (Proposed), a Novel Bacterium of the Pseudomonadaceae Family.</title>
        <authorList>
            <person name="Lauer A.C."/>
            <person name="Nicholson A.C."/>
            <person name="Humrighouse B.W."/>
            <person name="Emery B."/>
            <person name="Drobish A."/>
            <person name="Juieng P."/>
            <person name="Loparev V."/>
            <person name="McQuiston J.R."/>
        </authorList>
    </citation>
    <scope>NUCLEOTIDE SEQUENCE [LARGE SCALE GENOMIC DNA]</scope>
    <source>
        <strain evidence="5 6">E5571</strain>
    </source>
</reference>
<evidence type="ECO:0000313" key="5">
    <source>
        <dbReference type="EMBL" id="AKX58696.1"/>
    </source>
</evidence>
<dbReference type="EMBL" id="CP012365">
    <property type="protein sequence ID" value="AKX58696.1"/>
    <property type="molecule type" value="Genomic_DNA"/>
</dbReference>
<evidence type="ECO:0000256" key="1">
    <source>
        <dbReference type="ARBA" id="ARBA00006964"/>
    </source>
</evidence>
<comment type="similarity">
    <text evidence="1">Belongs to the GTP cyclohydrolase I type 2/NIF3 family.</text>
</comment>
<dbReference type="AlphaFoldDB" id="A0A0K1XBI8"/>
<dbReference type="GeneID" id="93983286"/>
<feature type="binding site" evidence="4">
    <location>
        <position position="66"/>
    </location>
    <ligand>
        <name>a divalent metal cation</name>
        <dbReference type="ChEBI" id="CHEBI:60240"/>
        <label>1</label>
    </ligand>
</feature>
<gene>
    <name evidence="5" type="ORF">AKN88_01155</name>
</gene>
<dbReference type="GO" id="GO:0046872">
    <property type="term" value="F:metal ion binding"/>
    <property type="evidence" value="ECO:0007669"/>
    <property type="project" value="UniProtKB-KW"/>
</dbReference>
<dbReference type="OrthoDB" id="9800881at2"/>
<dbReference type="Proteomes" id="UP000063953">
    <property type="component" value="Chromosome"/>
</dbReference>
<evidence type="ECO:0000256" key="3">
    <source>
        <dbReference type="ARBA" id="ARBA00022723"/>
    </source>
</evidence>
<keyword evidence="3 4" id="KW-0479">Metal-binding</keyword>
<feature type="binding site" evidence="4">
    <location>
        <position position="220"/>
    </location>
    <ligand>
        <name>a divalent metal cation</name>
        <dbReference type="ChEBI" id="CHEBI:60240"/>
        <label>1</label>
    </ligand>
</feature>
<dbReference type="GO" id="GO:0005737">
    <property type="term" value="C:cytoplasm"/>
    <property type="evidence" value="ECO:0007669"/>
    <property type="project" value="TreeGrafter"/>
</dbReference>
<evidence type="ECO:0000256" key="4">
    <source>
        <dbReference type="PIRSR" id="PIRSR602678-1"/>
    </source>
</evidence>
<protein>
    <recommendedName>
        <fullName evidence="2">GTP cyclohydrolase 1 type 2 homolog</fullName>
    </recommendedName>
</protein>
<feature type="binding site" evidence="4">
    <location>
        <position position="65"/>
    </location>
    <ligand>
        <name>a divalent metal cation</name>
        <dbReference type="ChEBI" id="CHEBI:60240"/>
        <label>1</label>
    </ligand>
</feature>
<feature type="binding site" evidence="4">
    <location>
        <position position="103"/>
    </location>
    <ligand>
        <name>a divalent metal cation</name>
        <dbReference type="ChEBI" id="CHEBI:60240"/>
        <label>1</label>
    </ligand>
</feature>
<dbReference type="NCBIfam" id="TIGR00486">
    <property type="entry name" value="YbgI_SA1388"/>
    <property type="match status" value="1"/>
</dbReference>
<dbReference type="STRING" id="1697053.AKN87_03275"/>
<dbReference type="InterPro" id="IPR002678">
    <property type="entry name" value="DUF34/NIF3"/>
</dbReference>
<feature type="binding site" evidence="4">
    <location>
        <position position="224"/>
    </location>
    <ligand>
        <name>a divalent metal cation</name>
        <dbReference type="ChEBI" id="CHEBI:60240"/>
        <label>1</label>
    </ligand>
</feature>
<dbReference type="PANTHER" id="PTHR13799:SF14">
    <property type="entry name" value="GTP CYCLOHYDROLASE 1 TYPE 2 HOMOLOG"/>
    <property type="match status" value="1"/>
</dbReference>
<accession>A0A0K1XBI8</accession>
<dbReference type="RefSeq" id="WP_053099604.1">
    <property type="nucleotide sequence ID" value="NZ_CP012358.1"/>
</dbReference>
<dbReference type="InterPro" id="IPR036069">
    <property type="entry name" value="DUF34/NIF3_sf"/>
</dbReference>
<keyword evidence="6" id="KW-1185">Reference proteome</keyword>
<proteinExistence type="inferred from homology"/>
<dbReference type="Pfam" id="PF01784">
    <property type="entry name" value="DUF34_NIF3"/>
    <property type="match status" value="1"/>
</dbReference>
<dbReference type="PATRIC" id="fig|1697053.3.peg.671"/>
<evidence type="ECO:0000256" key="2">
    <source>
        <dbReference type="ARBA" id="ARBA00022112"/>
    </source>
</evidence>
<dbReference type="SUPFAM" id="SSF102705">
    <property type="entry name" value="NIF3 (NGG1p interacting factor 3)-like"/>
    <property type="match status" value="1"/>
</dbReference>
<dbReference type="FunFam" id="3.40.1390.30:FF:000002">
    <property type="entry name" value="Nif3-like dinuclear metal center protein"/>
    <property type="match status" value="1"/>
</dbReference>
<dbReference type="KEGG" id="pbb:AKN87_03275"/>
<dbReference type="Gene3D" id="3.40.1390.30">
    <property type="entry name" value="NIF3 (NGG1p interacting factor 3)-like"/>
    <property type="match status" value="2"/>
</dbReference>